<keyword evidence="2" id="KW-1185">Reference proteome</keyword>
<dbReference type="EMBL" id="JACEEZ010006635">
    <property type="protein sequence ID" value="KAG0724620.1"/>
    <property type="molecule type" value="Genomic_DNA"/>
</dbReference>
<dbReference type="AlphaFoldDB" id="A0A8J5D103"/>
<name>A0A8J5D103_CHIOP</name>
<evidence type="ECO:0000313" key="1">
    <source>
        <dbReference type="EMBL" id="KAG0724620.1"/>
    </source>
</evidence>
<gene>
    <name evidence="1" type="ORF">GWK47_040214</name>
</gene>
<reference evidence="1" key="1">
    <citation type="submission" date="2020-07" db="EMBL/GenBank/DDBJ databases">
        <title>The High-quality genome of the commercially important snow crab, Chionoecetes opilio.</title>
        <authorList>
            <person name="Jeong J.-H."/>
            <person name="Ryu S."/>
        </authorList>
    </citation>
    <scope>NUCLEOTIDE SEQUENCE</scope>
    <source>
        <strain evidence="1">MADBK_172401_WGS</strain>
        <tissue evidence="1">Digestive gland</tissue>
    </source>
</reference>
<proteinExistence type="predicted"/>
<comment type="caution">
    <text evidence="1">The sequence shown here is derived from an EMBL/GenBank/DDBJ whole genome shotgun (WGS) entry which is preliminary data.</text>
</comment>
<dbReference type="Proteomes" id="UP000770661">
    <property type="component" value="Unassembled WGS sequence"/>
</dbReference>
<organism evidence="1 2">
    <name type="scientific">Chionoecetes opilio</name>
    <name type="common">Atlantic snow crab</name>
    <name type="synonym">Cancer opilio</name>
    <dbReference type="NCBI Taxonomy" id="41210"/>
    <lineage>
        <taxon>Eukaryota</taxon>
        <taxon>Metazoa</taxon>
        <taxon>Ecdysozoa</taxon>
        <taxon>Arthropoda</taxon>
        <taxon>Crustacea</taxon>
        <taxon>Multicrustacea</taxon>
        <taxon>Malacostraca</taxon>
        <taxon>Eumalacostraca</taxon>
        <taxon>Eucarida</taxon>
        <taxon>Decapoda</taxon>
        <taxon>Pleocyemata</taxon>
        <taxon>Brachyura</taxon>
        <taxon>Eubrachyura</taxon>
        <taxon>Majoidea</taxon>
        <taxon>Majidae</taxon>
        <taxon>Chionoecetes</taxon>
    </lineage>
</organism>
<accession>A0A8J5D103</accession>
<evidence type="ECO:0000313" key="2">
    <source>
        <dbReference type="Proteomes" id="UP000770661"/>
    </source>
</evidence>
<protein>
    <submittedName>
        <fullName evidence="1">Uncharacterized protein</fullName>
    </submittedName>
</protein>
<sequence>MAAATAARHAQPPKCGFWAARTEPLLGKQLPKKRQLLRAFFPLRPLSQRKSVKEAASLVTAEVAVVWEKARIPTQKKSRCVERILRLYAYETWIDPRSGALKLTSRIAEFSHWR</sequence>